<keyword evidence="6" id="KW-1185">Reference proteome</keyword>
<feature type="domain" description="Cystatin" evidence="4">
    <location>
        <begin position="1"/>
        <end position="114"/>
    </location>
</feature>
<gene>
    <name evidence="5" type="ORF">CAUJ_LOCUS13557</name>
</gene>
<evidence type="ECO:0000313" key="6">
    <source>
        <dbReference type="Proteomes" id="UP000835052"/>
    </source>
</evidence>
<comment type="similarity">
    <text evidence="1">Belongs to the cystatin family.</text>
</comment>
<dbReference type="EMBL" id="CAJGYM010000101">
    <property type="protein sequence ID" value="CAD6197648.1"/>
    <property type="molecule type" value="Genomic_DNA"/>
</dbReference>
<dbReference type="OrthoDB" id="110606at2759"/>
<dbReference type="PANTHER" id="PTHR46186">
    <property type="entry name" value="CYSTATIN"/>
    <property type="match status" value="1"/>
</dbReference>
<dbReference type="AlphaFoldDB" id="A0A8S1HT03"/>
<dbReference type="Proteomes" id="UP000835052">
    <property type="component" value="Unassembled WGS sequence"/>
</dbReference>
<comment type="caution">
    <text evidence="5">The sequence shown here is derived from an EMBL/GenBank/DDBJ whole genome shotgun (WGS) entry which is preliminary data.</text>
</comment>
<protein>
    <recommendedName>
        <fullName evidence="4">Cystatin domain-containing protein</fullName>
    </recommendedName>
</protein>
<sequence>MVGGWTNQNADDSEYMDRAWKAVSSINDNASNNGPYHFIPIKVISAKTQVVAGVQHKFEVVVGQSTCKKGDTDPKTIKASNCQLKDDGSRAIYEVTLWEKPWENFEEYNVQKVRDVESNEQF</sequence>
<dbReference type="GO" id="GO:0005615">
    <property type="term" value="C:extracellular space"/>
    <property type="evidence" value="ECO:0007669"/>
    <property type="project" value="TreeGrafter"/>
</dbReference>
<dbReference type="InterPro" id="IPR046350">
    <property type="entry name" value="Cystatin_sf"/>
</dbReference>
<dbReference type="Gene3D" id="3.10.450.10">
    <property type="match status" value="1"/>
</dbReference>
<reference evidence="5" key="1">
    <citation type="submission" date="2020-10" db="EMBL/GenBank/DDBJ databases">
        <authorList>
            <person name="Kikuchi T."/>
        </authorList>
    </citation>
    <scope>NUCLEOTIDE SEQUENCE</scope>
    <source>
        <strain evidence="5">NKZ352</strain>
    </source>
</reference>
<evidence type="ECO:0000259" key="4">
    <source>
        <dbReference type="SMART" id="SM00043"/>
    </source>
</evidence>
<evidence type="ECO:0000256" key="3">
    <source>
        <dbReference type="ARBA" id="ARBA00022704"/>
    </source>
</evidence>
<dbReference type="Pfam" id="PF00031">
    <property type="entry name" value="Cystatin"/>
    <property type="match status" value="1"/>
</dbReference>
<dbReference type="InterPro" id="IPR000010">
    <property type="entry name" value="Cystatin_dom"/>
</dbReference>
<dbReference type="GO" id="GO:0004869">
    <property type="term" value="F:cysteine-type endopeptidase inhibitor activity"/>
    <property type="evidence" value="ECO:0007669"/>
    <property type="project" value="UniProtKB-KW"/>
</dbReference>
<dbReference type="GO" id="GO:0031982">
    <property type="term" value="C:vesicle"/>
    <property type="evidence" value="ECO:0007669"/>
    <property type="project" value="TreeGrafter"/>
</dbReference>
<dbReference type="PANTHER" id="PTHR46186:SF2">
    <property type="entry name" value="CYSTATIN"/>
    <property type="match status" value="1"/>
</dbReference>
<dbReference type="CDD" id="cd00042">
    <property type="entry name" value="CY"/>
    <property type="match status" value="1"/>
</dbReference>
<evidence type="ECO:0000256" key="2">
    <source>
        <dbReference type="ARBA" id="ARBA00022690"/>
    </source>
</evidence>
<dbReference type="GO" id="GO:0005737">
    <property type="term" value="C:cytoplasm"/>
    <property type="evidence" value="ECO:0007669"/>
    <property type="project" value="TreeGrafter"/>
</dbReference>
<dbReference type="SUPFAM" id="SSF54403">
    <property type="entry name" value="Cystatin/monellin"/>
    <property type="match status" value="1"/>
</dbReference>
<evidence type="ECO:0000256" key="1">
    <source>
        <dbReference type="ARBA" id="ARBA00009403"/>
    </source>
</evidence>
<proteinExistence type="inferred from homology"/>
<keyword evidence="2" id="KW-0646">Protease inhibitor</keyword>
<organism evidence="5 6">
    <name type="scientific">Caenorhabditis auriculariae</name>
    <dbReference type="NCBI Taxonomy" id="2777116"/>
    <lineage>
        <taxon>Eukaryota</taxon>
        <taxon>Metazoa</taxon>
        <taxon>Ecdysozoa</taxon>
        <taxon>Nematoda</taxon>
        <taxon>Chromadorea</taxon>
        <taxon>Rhabditida</taxon>
        <taxon>Rhabditina</taxon>
        <taxon>Rhabditomorpha</taxon>
        <taxon>Rhabditoidea</taxon>
        <taxon>Rhabditidae</taxon>
        <taxon>Peloderinae</taxon>
        <taxon>Caenorhabditis</taxon>
    </lineage>
</organism>
<accession>A0A8S1HT03</accession>
<evidence type="ECO:0000313" key="5">
    <source>
        <dbReference type="EMBL" id="CAD6197648.1"/>
    </source>
</evidence>
<name>A0A8S1HT03_9PELO</name>
<dbReference type="SMART" id="SM00043">
    <property type="entry name" value="CY"/>
    <property type="match status" value="1"/>
</dbReference>
<keyword evidence="3" id="KW-0789">Thiol protease inhibitor</keyword>